<proteinExistence type="predicted"/>
<reference evidence="1" key="1">
    <citation type="submission" date="2019-05" db="EMBL/GenBank/DDBJ databases">
        <title>Metatranscriptomic reconstruction reveals RNA viruses with the potential to shape carbon cycling in soil.</title>
        <authorList>
            <person name="Starr E.P."/>
            <person name="Nuccio E."/>
            <person name="Pett-Ridge J."/>
            <person name="Banfield J.F."/>
            <person name="Firestone M.K."/>
        </authorList>
    </citation>
    <scope>NUCLEOTIDE SEQUENCE</scope>
    <source>
        <strain evidence="1">H4_Rhizo_Litter_21_scaffold_370</strain>
    </source>
</reference>
<gene>
    <name evidence="1" type="ORF">H4RhizoLitter21370_000002</name>
</gene>
<sequence>MFADPLSITINAVPKSLVRVQVNSNSAMYKTTDGLFQLTLSHSRSKGKIRSLIRLDQFAVAADPISTENRSVQLTTFTVVERPDWGGFTLAQIEQQVAGLVSFETQANVDKIYAGEF</sequence>
<protein>
    <submittedName>
        <fullName evidence="1">Uncharacterized protein</fullName>
    </submittedName>
</protein>
<dbReference type="EMBL" id="MN036259">
    <property type="protein sequence ID" value="QDH91469.1"/>
    <property type="molecule type" value="Genomic_RNA"/>
</dbReference>
<accession>A0A514DCX4</accession>
<evidence type="ECO:0000313" key="1">
    <source>
        <dbReference type="EMBL" id="QDH91469.1"/>
    </source>
</evidence>
<name>A0A514DCX4_9VIRU</name>
<organism evidence="1">
    <name type="scientific">Leviviridae sp</name>
    <dbReference type="NCBI Taxonomy" id="2027243"/>
    <lineage>
        <taxon>Viruses</taxon>
        <taxon>Riboviria</taxon>
        <taxon>Orthornavirae</taxon>
        <taxon>Lenarviricota</taxon>
        <taxon>Leviviricetes</taxon>
        <taxon>Norzivirales</taxon>
        <taxon>Fiersviridae</taxon>
    </lineage>
</organism>